<evidence type="ECO:0000256" key="1">
    <source>
        <dbReference type="SAM" id="MobiDB-lite"/>
    </source>
</evidence>
<protein>
    <recommendedName>
        <fullName evidence="2">BAH domain-containing protein</fullName>
    </recommendedName>
</protein>
<dbReference type="EMBL" id="JAADYS010001093">
    <property type="protein sequence ID" value="KAF4465099.1"/>
    <property type="molecule type" value="Genomic_DNA"/>
</dbReference>
<organism evidence="3 4">
    <name type="scientific">Fusarium albosuccineum</name>
    <dbReference type="NCBI Taxonomy" id="1237068"/>
    <lineage>
        <taxon>Eukaryota</taxon>
        <taxon>Fungi</taxon>
        <taxon>Dikarya</taxon>
        <taxon>Ascomycota</taxon>
        <taxon>Pezizomycotina</taxon>
        <taxon>Sordariomycetes</taxon>
        <taxon>Hypocreomycetidae</taxon>
        <taxon>Hypocreales</taxon>
        <taxon>Nectriaceae</taxon>
        <taxon>Fusarium</taxon>
        <taxon>Fusarium decemcellulare species complex</taxon>
    </lineage>
</organism>
<dbReference type="Gene3D" id="2.30.30.490">
    <property type="match status" value="1"/>
</dbReference>
<dbReference type="OrthoDB" id="5079729at2759"/>
<keyword evidence="4" id="KW-1185">Reference proteome</keyword>
<gene>
    <name evidence="3" type="ORF">FALBO_8056</name>
</gene>
<feature type="compositionally biased region" description="Basic and acidic residues" evidence="1">
    <location>
        <begin position="43"/>
        <end position="52"/>
    </location>
</feature>
<accession>A0A8H4LCM9</accession>
<dbReference type="InterPro" id="IPR043151">
    <property type="entry name" value="BAH_sf"/>
</dbReference>
<sequence>MSTRKRSRSLEKKNYAECPFTVSSAKSLTRVKQCRENKRRKRDSQDDDKRVDFQTSPFSSVGSFVTRDTMDLYYTVEPRERWQDMTRYKNFILKNTKYCSGDFVFVTNKNTIERHKATSSGKHDFKKSDNAWVARILEIRASDKHHVYARVFWMYRPDELPPGTLYDKKIIQGRQPYHGANELIASNHSIF</sequence>
<evidence type="ECO:0000313" key="4">
    <source>
        <dbReference type="Proteomes" id="UP000554235"/>
    </source>
</evidence>
<feature type="domain" description="BAH" evidence="2">
    <location>
        <begin position="96"/>
        <end position="191"/>
    </location>
</feature>
<comment type="caution">
    <text evidence="3">The sequence shown here is derived from an EMBL/GenBank/DDBJ whole genome shotgun (WGS) entry which is preliminary data.</text>
</comment>
<dbReference type="PANTHER" id="PTHR46364">
    <property type="entry name" value="OS08G0421900 PROTEIN"/>
    <property type="match status" value="1"/>
</dbReference>
<dbReference type="AlphaFoldDB" id="A0A8H4LCM9"/>
<dbReference type="InterPro" id="IPR001025">
    <property type="entry name" value="BAH_dom"/>
</dbReference>
<dbReference type="Proteomes" id="UP000554235">
    <property type="component" value="Unassembled WGS sequence"/>
</dbReference>
<evidence type="ECO:0000259" key="2">
    <source>
        <dbReference type="PROSITE" id="PS51038"/>
    </source>
</evidence>
<dbReference type="PROSITE" id="PS51038">
    <property type="entry name" value="BAH"/>
    <property type="match status" value="1"/>
</dbReference>
<name>A0A8H4LCM9_9HYPO</name>
<feature type="region of interest" description="Disordered" evidence="1">
    <location>
        <begin position="31"/>
        <end position="54"/>
    </location>
</feature>
<evidence type="ECO:0000313" key="3">
    <source>
        <dbReference type="EMBL" id="KAF4465099.1"/>
    </source>
</evidence>
<reference evidence="3 4" key="1">
    <citation type="submission" date="2020-01" db="EMBL/GenBank/DDBJ databases">
        <title>Identification and distribution of gene clusters putatively required for synthesis of sphingolipid metabolism inhibitors in phylogenetically diverse species of the filamentous fungus Fusarium.</title>
        <authorList>
            <person name="Kim H.-S."/>
            <person name="Busman M."/>
            <person name="Brown D.W."/>
            <person name="Divon H."/>
            <person name="Uhlig S."/>
            <person name="Proctor R.H."/>
        </authorList>
    </citation>
    <scope>NUCLEOTIDE SEQUENCE [LARGE SCALE GENOMIC DNA]</scope>
    <source>
        <strain evidence="3 4">NRRL 20459</strain>
    </source>
</reference>
<dbReference type="CDD" id="cd04370">
    <property type="entry name" value="BAH"/>
    <property type="match status" value="1"/>
</dbReference>
<proteinExistence type="predicted"/>
<dbReference type="GO" id="GO:0003682">
    <property type="term" value="F:chromatin binding"/>
    <property type="evidence" value="ECO:0007669"/>
    <property type="project" value="InterPro"/>
</dbReference>